<accession>A0A7C1SUM5</accession>
<dbReference type="Proteomes" id="UP000885695">
    <property type="component" value="Unassembled WGS sequence"/>
</dbReference>
<evidence type="ECO:0000313" key="1">
    <source>
        <dbReference type="EMBL" id="HEB13516.1"/>
    </source>
</evidence>
<organism evidence="1">
    <name type="scientific">candidate division CPR3 bacterium</name>
    <dbReference type="NCBI Taxonomy" id="2268181"/>
    <lineage>
        <taxon>Bacteria</taxon>
        <taxon>Bacteria division CPR3</taxon>
    </lineage>
</organism>
<proteinExistence type="predicted"/>
<dbReference type="AlphaFoldDB" id="A0A7C1SUM5"/>
<dbReference type="EMBL" id="DRHL01000046">
    <property type="protein sequence ID" value="HEB13516.1"/>
    <property type="molecule type" value="Genomic_DNA"/>
</dbReference>
<reference evidence="1" key="1">
    <citation type="journal article" date="2020" name="mSystems">
        <title>Genome- and Community-Level Interaction Insights into Carbon Utilization and Element Cycling Functions of Hydrothermarchaeota in Hydrothermal Sediment.</title>
        <authorList>
            <person name="Zhou Z."/>
            <person name="Liu Y."/>
            <person name="Xu W."/>
            <person name="Pan J."/>
            <person name="Luo Z.H."/>
            <person name="Li M."/>
        </authorList>
    </citation>
    <scope>NUCLEOTIDE SEQUENCE [LARGE SCALE GENOMIC DNA]</scope>
    <source>
        <strain evidence="1">HyVt-369</strain>
    </source>
</reference>
<gene>
    <name evidence="1" type="ORF">ENI13_00885</name>
</gene>
<sequence length="97" mass="11177">MDKTVRRIPVVELRIDACSICDGKGSWVECYGDLIWEGDCGLSETIECARCDKTGVIEHRVEYCWACGGELEWDEQKFEFDEKTETVFRCINECDLP</sequence>
<comment type="caution">
    <text evidence="1">The sequence shown here is derived from an EMBL/GenBank/DDBJ whole genome shotgun (WGS) entry which is preliminary data.</text>
</comment>
<protein>
    <submittedName>
        <fullName evidence="1">Uncharacterized protein</fullName>
    </submittedName>
</protein>
<name>A0A7C1SUM5_UNCC3</name>